<evidence type="ECO:0000313" key="3">
    <source>
        <dbReference type="Proteomes" id="UP000326759"/>
    </source>
</evidence>
<reference evidence="2 3" key="1">
    <citation type="journal article" date="2019" name="PLoS Biol.">
        <title>Sex chromosomes control vertical transmission of feminizing Wolbachia symbionts in an isopod.</title>
        <authorList>
            <person name="Becking T."/>
            <person name="Chebbi M.A."/>
            <person name="Giraud I."/>
            <person name="Moumen B."/>
            <person name="Laverre T."/>
            <person name="Caubet Y."/>
            <person name="Peccoud J."/>
            <person name="Gilbert C."/>
            <person name="Cordaux R."/>
        </authorList>
    </citation>
    <scope>NUCLEOTIDE SEQUENCE [LARGE SCALE GENOMIC DNA]</scope>
    <source>
        <strain evidence="2">ANa2</strain>
        <tissue evidence="2">Whole body excluding digestive tract and cuticle</tissue>
    </source>
</reference>
<dbReference type="AlphaFoldDB" id="A0A5N5T443"/>
<feature type="chain" id="PRO_5024334735" description="C-type lectin domain-containing protein" evidence="1">
    <location>
        <begin position="22"/>
        <end position="134"/>
    </location>
</feature>
<keyword evidence="3" id="KW-1185">Reference proteome</keyword>
<sequence>MFKVILVFIVAGVFSSNLANADGGISKRECERKGGKYCPGPEMKMCYLILKEEVSSFEEAVDLCDEYDAELPAYSVIDFGNFLNCGVKTPWVFPFNVFARNPLPTKDKCLVFTVVGLNEHTEYSRCSVEGKAKV</sequence>
<gene>
    <name evidence="2" type="ORF">Anas_13563</name>
</gene>
<keyword evidence="1" id="KW-0732">Signal</keyword>
<evidence type="ECO:0008006" key="4">
    <source>
        <dbReference type="Google" id="ProtNLM"/>
    </source>
</evidence>
<evidence type="ECO:0000313" key="2">
    <source>
        <dbReference type="EMBL" id="KAB7501152.1"/>
    </source>
</evidence>
<protein>
    <recommendedName>
        <fullName evidence="4">C-type lectin domain-containing protein</fullName>
    </recommendedName>
</protein>
<feature type="signal peptide" evidence="1">
    <location>
        <begin position="1"/>
        <end position="21"/>
    </location>
</feature>
<dbReference type="Proteomes" id="UP000326759">
    <property type="component" value="Unassembled WGS sequence"/>
</dbReference>
<comment type="caution">
    <text evidence="2">The sequence shown here is derived from an EMBL/GenBank/DDBJ whole genome shotgun (WGS) entry which is preliminary data.</text>
</comment>
<dbReference type="EMBL" id="SEYY01011550">
    <property type="protein sequence ID" value="KAB7501152.1"/>
    <property type="molecule type" value="Genomic_DNA"/>
</dbReference>
<name>A0A5N5T443_9CRUS</name>
<accession>A0A5N5T443</accession>
<proteinExistence type="predicted"/>
<organism evidence="2 3">
    <name type="scientific">Armadillidium nasatum</name>
    <dbReference type="NCBI Taxonomy" id="96803"/>
    <lineage>
        <taxon>Eukaryota</taxon>
        <taxon>Metazoa</taxon>
        <taxon>Ecdysozoa</taxon>
        <taxon>Arthropoda</taxon>
        <taxon>Crustacea</taxon>
        <taxon>Multicrustacea</taxon>
        <taxon>Malacostraca</taxon>
        <taxon>Eumalacostraca</taxon>
        <taxon>Peracarida</taxon>
        <taxon>Isopoda</taxon>
        <taxon>Oniscidea</taxon>
        <taxon>Crinocheta</taxon>
        <taxon>Armadillidiidae</taxon>
        <taxon>Armadillidium</taxon>
    </lineage>
</organism>
<evidence type="ECO:0000256" key="1">
    <source>
        <dbReference type="SAM" id="SignalP"/>
    </source>
</evidence>